<dbReference type="Proteomes" id="UP000064844">
    <property type="component" value="Chromosome"/>
</dbReference>
<evidence type="ECO:0000256" key="4">
    <source>
        <dbReference type="ARBA" id="ARBA00022679"/>
    </source>
</evidence>
<dbReference type="InterPro" id="IPR029063">
    <property type="entry name" value="SAM-dependent_MTases_sf"/>
</dbReference>
<dbReference type="Gene3D" id="3.40.50.150">
    <property type="entry name" value="Vaccinia Virus protein VP39"/>
    <property type="match status" value="1"/>
</dbReference>
<feature type="binding site" evidence="6">
    <location>
        <position position="249"/>
    </location>
    <ligand>
        <name>S-adenosyl-L-methionine</name>
        <dbReference type="ChEBI" id="CHEBI:59789"/>
    </ligand>
</feature>
<comment type="function">
    <text evidence="6">Methylates ribosomal protein L11.</text>
</comment>
<dbReference type="PANTHER" id="PTHR43648:SF1">
    <property type="entry name" value="ELECTRON TRANSFER FLAVOPROTEIN BETA SUBUNIT LYSINE METHYLTRANSFERASE"/>
    <property type="match status" value="1"/>
</dbReference>
<dbReference type="InterPro" id="IPR004498">
    <property type="entry name" value="Ribosomal_PrmA_MeTrfase"/>
</dbReference>
<keyword evidence="7" id="KW-0687">Ribonucleoprotein</keyword>
<protein>
    <recommendedName>
        <fullName evidence="6">Ribosomal protein L11 methyltransferase</fullName>
        <shortName evidence="6">L11 Mtase</shortName>
        <ecNumber evidence="6">2.1.1.-</ecNumber>
    </recommendedName>
</protein>
<dbReference type="STRING" id="1297617.IB211_03241c"/>
<dbReference type="GO" id="GO:0005840">
    <property type="term" value="C:ribosome"/>
    <property type="evidence" value="ECO:0007669"/>
    <property type="project" value="UniProtKB-KW"/>
</dbReference>
<accession>A0A0S2W8K7</accession>
<dbReference type="InterPro" id="IPR050078">
    <property type="entry name" value="Ribosomal_L11_MeTrfase_PrmA"/>
</dbReference>
<dbReference type="SUPFAM" id="SSF53335">
    <property type="entry name" value="S-adenosyl-L-methionine-dependent methyltransferases"/>
    <property type="match status" value="1"/>
</dbReference>
<evidence type="ECO:0000313" key="7">
    <source>
        <dbReference type="EMBL" id="ALP95631.1"/>
    </source>
</evidence>
<gene>
    <name evidence="6" type="primary">prmA</name>
    <name evidence="7" type="ORF">IB211_03241c</name>
</gene>
<sequence length="317" mass="34803">MDAVWLEVTVETTGAELDSLSARLTGNGATGLVIEDEEDFKSFLEQNRQYWDYVDDQLLERMKGAARIKFYVTDDADGQGQLAKWMEGIDLPYTTARLRENDWATSWQKYYKPMAVGQRLYIVPEWERGEAVPDGRTALYLNPGLTFGTGSHASTRLCLEWVEEFAREGESALDLGCGSGILSIAALLLGSREAVGVDIDPKAVGVAYENAAMNGIGRDRYTVRAGDVLTDMALRAEMARQRYDMVLANIVADVIIPLSLPARELLAPGGVFLCSGIIDTRAEEVCAALERNGLRVVGRKDRDGWVALAAKQEVAKG</sequence>
<dbReference type="GO" id="GO:0005737">
    <property type="term" value="C:cytoplasm"/>
    <property type="evidence" value="ECO:0007669"/>
    <property type="project" value="UniProtKB-SubCell"/>
</dbReference>
<feature type="binding site" evidence="6">
    <location>
        <position position="155"/>
    </location>
    <ligand>
        <name>S-adenosyl-L-methionine</name>
        <dbReference type="ChEBI" id="CHEBI:59789"/>
    </ligand>
</feature>
<evidence type="ECO:0000256" key="2">
    <source>
        <dbReference type="ARBA" id="ARBA00022490"/>
    </source>
</evidence>
<dbReference type="PANTHER" id="PTHR43648">
    <property type="entry name" value="ELECTRON TRANSFER FLAVOPROTEIN BETA SUBUNIT LYSINE METHYLTRANSFERASE"/>
    <property type="match status" value="1"/>
</dbReference>
<dbReference type="PIRSF" id="PIRSF000401">
    <property type="entry name" value="RPL11_MTase"/>
    <property type="match status" value="1"/>
</dbReference>
<dbReference type="EMBL" id="CP011307">
    <property type="protein sequence ID" value="ALP95631.1"/>
    <property type="molecule type" value="Genomic_DNA"/>
</dbReference>
<dbReference type="GO" id="GO:0016279">
    <property type="term" value="F:protein-lysine N-methyltransferase activity"/>
    <property type="evidence" value="ECO:0007669"/>
    <property type="project" value="RHEA"/>
</dbReference>
<evidence type="ECO:0000256" key="3">
    <source>
        <dbReference type="ARBA" id="ARBA00022603"/>
    </source>
</evidence>
<keyword evidence="2 6" id="KW-0963">Cytoplasm</keyword>
<dbReference type="GO" id="GO:0032259">
    <property type="term" value="P:methylation"/>
    <property type="evidence" value="ECO:0007669"/>
    <property type="project" value="UniProtKB-KW"/>
</dbReference>
<dbReference type="NCBIfam" id="TIGR00406">
    <property type="entry name" value="prmA"/>
    <property type="match status" value="1"/>
</dbReference>
<dbReference type="PATRIC" id="fig|1297617.4.peg.3331"/>
<evidence type="ECO:0000256" key="1">
    <source>
        <dbReference type="ARBA" id="ARBA00009741"/>
    </source>
</evidence>
<comment type="subcellular location">
    <subcellularLocation>
        <location evidence="6">Cytoplasm</location>
    </subcellularLocation>
</comment>
<name>A0A0S2W8K7_9FIRM</name>
<dbReference type="RefSeq" id="WP_227151764.1">
    <property type="nucleotide sequence ID" value="NZ_CALICV010000154.1"/>
</dbReference>
<dbReference type="EC" id="2.1.1.-" evidence="6"/>
<dbReference type="AlphaFoldDB" id="A0A0S2W8K7"/>
<keyword evidence="7" id="KW-0689">Ribosomal protein</keyword>
<evidence type="ECO:0000256" key="6">
    <source>
        <dbReference type="HAMAP-Rule" id="MF_00735"/>
    </source>
</evidence>
<feature type="binding site" evidence="6">
    <location>
        <position position="176"/>
    </location>
    <ligand>
        <name>S-adenosyl-L-methionine</name>
        <dbReference type="ChEBI" id="CHEBI:59789"/>
    </ligand>
</feature>
<dbReference type="HAMAP" id="MF_00735">
    <property type="entry name" value="Methyltr_PrmA"/>
    <property type="match status" value="1"/>
</dbReference>
<proteinExistence type="inferred from homology"/>
<keyword evidence="3 6" id="KW-0489">Methyltransferase</keyword>
<dbReference type="eggNOG" id="COG2264">
    <property type="taxonomic scope" value="Bacteria"/>
</dbReference>
<organism evidence="7 8">
    <name type="scientific">Intestinimonas butyriciproducens</name>
    <dbReference type="NCBI Taxonomy" id="1297617"/>
    <lineage>
        <taxon>Bacteria</taxon>
        <taxon>Bacillati</taxon>
        <taxon>Bacillota</taxon>
        <taxon>Clostridia</taxon>
        <taxon>Eubacteriales</taxon>
        <taxon>Intestinimonas</taxon>
    </lineage>
</organism>
<evidence type="ECO:0000313" key="8">
    <source>
        <dbReference type="Proteomes" id="UP000064844"/>
    </source>
</evidence>
<reference evidence="8" key="2">
    <citation type="submission" date="2015-04" db="EMBL/GenBank/DDBJ databases">
        <title>A butyrogenic pathway from the amino acid lysine in a human gut commensal.</title>
        <authorList>
            <person name="de Vos W.M."/>
            <person name="Bui N.T.P."/>
            <person name="Plugge C.M."/>
            <person name="Ritari J."/>
        </authorList>
    </citation>
    <scope>NUCLEOTIDE SEQUENCE [LARGE SCALE GENOMIC DNA]</scope>
    <source>
        <strain evidence="8">AF211</strain>
    </source>
</reference>
<comment type="similarity">
    <text evidence="1 6">Belongs to the methyltransferase superfamily. PrmA family.</text>
</comment>
<evidence type="ECO:0000256" key="5">
    <source>
        <dbReference type="ARBA" id="ARBA00022691"/>
    </source>
</evidence>
<dbReference type="CDD" id="cd02440">
    <property type="entry name" value="AdoMet_MTases"/>
    <property type="match status" value="1"/>
</dbReference>
<dbReference type="Pfam" id="PF06325">
    <property type="entry name" value="PrmA"/>
    <property type="match status" value="1"/>
</dbReference>
<feature type="binding site" evidence="6">
    <location>
        <position position="198"/>
    </location>
    <ligand>
        <name>S-adenosyl-L-methionine</name>
        <dbReference type="ChEBI" id="CHEBI:59789"/>
    </ligand>
</feature>
<comment type="catalytic activity">
    <reaction evidence="6">
        <text>L-lysyl-[protein] + 3 S-adenosyl-L-methionine = N(6),N(6),N(6)-trimethyl-L-lysyl-[protein] + 3 S-adenosyl-L-homocysteine + 3 H(+)</text>
        <dbReference type="Rhea" id="RHEA:54192"/>
        <dbReference type="Rhea" id="RHEA-COMP:9752"/>
        <dbReference type="Rhea" id="RHEA-COMP:13826"/>
        <dbReference type="ChEBI" id="CHEBI:15378"/>
        <dbReference type="ChEBI" id="CHEBI:29969"/>
        <dbReference type="ChEBI" id="CHEBI:57856"/>
        <dbReference type="ChEBI" id="CHEBI:59789"/>
        <dbReference type="ChEBI" id="CHEBI:61961"/>
    </reaction>
</comment>
<keyword evidence="8" id="KW-1185">Reference proteome</keyword>
<keyword evidence="5 6" id="KW-0949">S-adenosyl-L-methionine</keyword>
<keyword evidence="4 6" id="KW-0808">Transferase</keyword>
<reference evidence="7 8" key="1">
    <citation type="journal article" date="2015" name="Nat. Commun.">
        <title>Production of butyrate from lysine and the Amadori product fructoselysine by a human gut commensal.</title>
        <authorList>
            <person name="Bui T.P."/>
            <person name="Ritari J."/>
            <person name="Boeren S."/>
            <person name="de Waard P."/>
            <person name="Plugge C.M."/>
            <person name="de Vos W.M."/>
        </authorList>
    </citation>
    <scope>NUCLEOTIDE SEQUENCE [LARGE SCALE GENOMIC DNA]</scope>
    <source>
        <strain evidence="7 8">AF211</strain>
    </source>
</reference>
<dbReference type="KEGG" id="ibu:IB211_03241c"/>